<dbReference type="EnsemblFungi" id="PTTG_09472-t43_1">
    <property type="protein sequence ID" value="PTTG_09472-t43_1-p1"/>
    <property type="gene ID" value="PTTG_09472"/>
</dbReference>
<proteinExistence type="predicted"/>
<feature type="compositionally biased region" description="Polar residues" evidence="1">
    <location>
        <begin position="270"/>
        <end position="289"/>
    </location>
</feature>
<feature type="compositionally biased region" description="Polar residues" evidence="1">
    <location>
        <begin position="149"/>
        <end position="158"/>
    </location>
</feature>
<accession>A0A180G5W9</accession>
<reference evidence="2" key="1">
    <citation type="submission" date="2009-11" db="EMBL/GenBank/DDBJ databases">
        <authorList>
            <consortium name="The Broad Institute Genome Sequencing Platform"/>
            <person name="Ward D."/>
            <person name="Feldgarden M."/>
            <person name="Earl A."/>
            <person name="Young S.K."/>
            <person name="Zeng Q."/>
            <person name="Koehrsen M."/>
            <person name="Alvarado L."/>
            <person name="Berlin A."/>
            <person name="Bochicchio J."/>
            <person name="Borenstein D."/>
            <person name="Chapman S.B."/>
            <person name="Chen Z."/>
            <person name="Engels R."/>
            <person name="Freedman E."/>
            <person name="Gellesch M."/>
            <person name="Goldberg J."/>
            <person name="Griggs A."/>
            <person name="Gujja S."/>
            <person name="Heilman E."/>
            <person name="Heiman D."/>
            <person name="Hepburn T."/>
            <person name="Howarth C."/>
            <person name="Jen D."/>
            <person name="Larson L."/>
            <person name="Lewis B."/>
            <person name="Mehta T."/>
            <person name="Park D."/>
            <person name="Pearson M."/>
            <person name="Roberts A."/>
            <person name="Saif S."/>
            <person name="Shea T."/>
            <person name="Shenoy N."/>
            <person name="Sisk P."/>
            <person name="Stolte C."/>
            <person name="Sykes S."/>
            <person name="Thomson T."/>
            <person name="Walk T."/>
            <person name="White J."/>
            <person name="Yandava C."/>
            <person name="Izard J."/>
            <person name="Baranova O.V."/>
            <person name="Blanton J.M."/>
            <person name="Tanner A.C."/>
            <person name="Dewhirst F.E."/>
            <person name="Haas B."/>
            <person name="Nusbaum C."/>
            <person name="Birren B."/>
        </authorList>
    </citation>
    <scope>NUCLEOTIDE SEQUENCE [LARGE SCALE GENOMIC DNA]</scope>
    <source>
        <strain evidence="2">1-1 BBBD Race 1</strain>
    </source>
</reference>
<reference evidence="2" key="2">
    <citation type="submission" date="2016-05" db="EMBL/GenBank/DDBJ databases">
        <title>Comparative analysis highlights variable genome content of wheat rusts and divergence of the mating loci.</title>
        <authorList>
            <person name="Cuomo C.A."/>
            <person name="Bakkeren G."/>
            <person name="Szabo L."/>
            <person name="Khalil H."/>
            <person name="Joly D."/>
            <person name="Goldberg J."/>
            <person name="Young S."/>
            <person name="Zeng Q."/>
            <person name="Fellers J."/>
        </authorList>
    </citation>
    <scope>NUCLEOTIDE SEQUENCE [LARGE SCALE GENOMIC DNA]</scope>
    <source>
        <strain evidence="2">1-1 BBBD Race 1</strain>
    </source>
</reference>
<feature type="compositionally biased region" description="Polar residues" evidence="1">
    <location>
        <begin position="244"/>
        <end position="257"/>
    </location>
</feature>
<name>A0A180G5W9_PUCT1</name>
<feature type="region of interest" description="Disordered" evidence="1">
    <location>
        <begin position="133"/>
        <end position="196"/>
    </location>
</feature>
<evidence type="ECO:0000313" key="3">
    <source>
        <dbReference type="EnsemblFungi" id="PTTG_09472-t43_1-p1"/>
    </source>
</evidence>
<evidence type="ECO:0000256" key="1">
    <source>
        <dbReference type="SAM" id="MobiDB-lite"/>
    </source>
</evidence>
<gene>
    <name evidence="2" type="ORF">PTTG_09472</name>
</gene>
<evidence type="ECO:0000313" key="2">
    <source>
        <dbReference type="EMBL" id="OAV88008.1"/>
    </source>
</evidence>
<dbReference type="EMBL" id="ADAS02000227">
    <property type="protein sequence ID" value="OAV88008.1"/>
    <property type="molecule type" value="Genomic_DNA"/>
</dbReference>
<reference evidence="3 4" key="3">
    <citation type="journal article" date="2017" name="G3 (Bethesda)">
        <title>Comparative analysis highlights variable genome content of wheat rusts and divergence of the mating loci.</title>
        <authorList>
            <person name="Cuomo C.A."/>
            <person name="Bakkeren G."/>
            <person name="Khalil H.B."/>
            <person name="Panwar V."/>
            <person name="Joly D."/>
            <person name="Linning R."/>
            <person name="Sakthikumar S."/>
            <person name="Song X."/>
            <person name="Adiconis X."/>
            <person name="Fan L."/>
            <person name="Goldberg J.M."/>
            <person name="Levin J.Z."/>
            <person name="Young S."/>
            <person name="Zeng Q."/>
            <person name="Anikster Y."/>
            <person name="Bruce M."/>
            <person name="Wang M."/>
            <person name="Yin C."/>
            <person name="McCallum B."/>
            <person name="Szabo L.J."/>
            <person name="Hulbert S."/>
            <person name="Chen X."/>
            <person name="Fellers J.P."/>
        </authorList>
    </citation>
    <scope>NUCLEOTIDE SEQUENCE</scope>
    <source>
        <strain evidence="4">Isolate 1-1 / race 1 (BBBD)</strain>
        <strain evidence="3">isolate 1-1 / race 1 (BBBD)</strain>
    </source>
</reference>
<dbReference type="VEuPathDB" id="FungiDB:PTTG_09472"/>
<feature type="compositionally biased region" description="Polar residues" evidence="1">
    <location>
        <begin position="173"/>
        <end position="182"/>
    </location>
</feature>
<keyword evidence="4" id="KW-1185">Reference proteome</keyword>
<sequence>KADIKQNQTKPPLPAPLFAEFLVQNGSSAGPAALNPCKAILPTEIQEITAEEFNRTINAAERSAQEILALKLPRSCKRVAEQLANSLTHSKRKWEETGVIPEDEDIKSYQPANRASPGHMKADEPVKKVAKKRAKKARGTKAVDLLQKGPTSSTTFSAPAQPPAPTNHPGLSPTVSPTTQRSPWDDRLPDATGDFPSSRALEIQLPSNNKCSISPTSDQSSPTGAFNILPWPGICANSPGAPASATSNIPHTTTGLNPTGHRLAPDHLPHSTSEPAGTEDTTSATTQSDPALHPCPGPLALTLGPSDSTTAQTDCIHTVPSASGAIPNPQLTIIKCDNVRAQVIAISQTFTGSKPSWSKYVATWKLLSPLL</sequence>
<protein>
    <submittedName>
        <fullName evidence="2 3">Uncharacterized protein</fullName>
    </submittedName>
</protein>
<dbReference type="AlphaFoldDB" id="A0A180G5W9"/>
<feature type="non-terminal residue" evidence="2">
    <location>
        <position position="1"/>
    </location>
</feature>
<dbReference type="Proteomes" id="UP000005240">
    <property type="component" value="Unassembled WGS sequence"/>
</dbReference>
<reference evidence="3" key="4">
    <citation type="submission" date="2025-05" db="UniProtKB">
        <authorList>
            <consortium name="EnsemblFungi"/>
        </authorList>
    </citation>
    <scope>IDENTIFICATION</scope>
    <source>
        <strain evidence="3">isolate 1-1 / race 1 (BBBD)</strain>
    </source>
</reference>
<organism evidence="2">
    <name type="scientific">Puccinia triticina (isolate 1-1 / race 1 (BBBD))</name>
    <name type="common">Brown leaf rust fungus</name>
    <dbReference type="NCBI Taxonomy" id="630390"/>
    <lineage>
        <taxon>Eukaryota</taxon>
        <taxon>Fungi</taxon>
        <taxon>Dikarya</taxon>
        <taxon>Basidiomycota</taxon>
        <taxon>Pucciniomycotina</taxon>
        <taxon>Pucciniomycetes</taxon>
        <taxon>Pucciniales</taxon>
        <taxon>Pucciniaceae</taxon>
        <taxon>Puccinia</taxon>
    </lineage>
</organism>
<feature type="region of interest" description="Disordered" evidence="1">
    <location>
        <begin position="242"/>
        <end position="306"/>
    </location>
</feature>
<evidence type="ECO:0000313" key="4">
    <source>
        <dbReference type="Proteomes" id="UP000005240"/>
    </source>
</evidence>